<proteinExistence type="predicted"/>
<dbReference type="HOGENOM" id="CLU_1387753_0_0_9"/>
<dbReference type="EMBL" id="CP000724">
    <property type="protein sequence ID" value="ABR48131.1"/>
    <property type="molecule type" value="Genomic_DNA"/>
</dbReference>
<gene>
    <name evidence="2" type="ordered locus">Amet_0431</name>
    <name evidence="3" type="ordered locus">Amet_1968</name>
    <name evidence="4" type="ordered locus">Amet_4350</name>
</gene>
<accession>A6TKE1</accession>
<dbReference type="Proteomes" id="UP000001572">
    <property type="component" value="Chromosome"/>
</dbReference>
<dbReference type="KEGG" id="amt:Amet_0431"/>
<dbReference type="Pfam" id="PF21821">
    <property type="entry name" value="Dit_like"/>
    <property type="match status" value="1"/>
</dbReference>
<evidence type="ECO:0000313" key="4">
    <source>
        <dbReference type="EMBL" id="ABR50424.1"/>
    </source>
</evidence>
<dbReference type="EMBL" id="CP000724">
    <property type="protein sequence ID" value="ABR46659.1"/>
    <property type="molecule type" value="Genomic_DNA"/>
</dbReference>
<dbReference type="OrthoDB" id="2086871at2"/>
<dbReference type="InterPro" id="IPR048494">
    <property type="entry name" value="Dit-like_N"/>
</dbReference>
<dbReference type="KEGG" id="amt:Amet_1968"/>
<keyword evidence="5" id="KW-1185">Reference proteome</keyword>
<name>A6TKE1_ALKMQ</name>
<dbReference type="EMBL" id="CP000724">
    <property type="protein sequence ID" value="ABR50424.1"/>
    <property type="molecule type" value="Genomic_DNA"/>
</dbReference>
<reference evidence="5" key="2">
    <citation type="journal article" date="2016" name="Genome Announc.">
        <title>Complete genome sequence of Alkaliphilus metalliredigens strain QYMF, an alkaliphilic and metal-reducing bacterium isolated from borax-contaminated leachate ponds.</title>
        <authorList>
            <person name="Hwang C."/>
            <person name="Copeland A."/>
            <person name="Lucas S."/>
            <person name="Lapidus A."/>
            <person name="Barry K."/>
            <person name="Detter J.C."/>
            <person name="Glavina Del Rio T."/>
            <person name="Hammon N."/>
            <person name="Israni S."/>
            <person name="Dalin E."/>
            <person name="Tice H."/>
            <person name="Pitluck S."/>
            <person name="Chertkov O."/>
            <person name="Brettin T."/>
            <person name="Bruce D."/>
            <person name="Han C."/>
            <person name="Schmutz J."/>
            <person name="Larimer F."/>
            <person name="Land M.L."/>
            <person name="Hauser L."/>
            <person name="Kyrpides N."/>
            <person name="Mikhailova N."/>
            <person name="Ye Q."/>
            <person name="Zhou J."/>
            <person name="Richardson P."/>
            <person name="Fields M.W."/>
        </authorList>
    </citation>
    <scope>NUCLEOTIDE SEQUENCE [LARGE SCALE GENOMIC DNA]</scope>
    <source>
        <strain evidence="5">QYMF</strain>
    </source>
</reference>
<dbReference type="STRING" id="293826.Amet_0431"/>
<evidence type="ECO:0000313" key="2">
    <source>
        <dbReference type="EMBL" id="ABR46659.1"/>
    </source>
</evidence>
<protein>
    <recommendedName>
        <fullName evidence="1">Dit-like phage tail protein N-terminal domain-containing protein</fullName>
    </recommendedName>
</protein>
<dbReference type="eggNOG" id="ENOG5033CVD">
    <property type="taxonomic scope" value="Bacteria"/>
</dbReference>
<sequence>MARVKLGEVEFSTVGNESPEFSNEITDRPVEDIGTVSDHINNKPTILAIDGYVTGIHAGQKISVLRRYFKTKELLKYVGRNIFDNMSIEIFRTDHNNRVANGFSFTMLLKEIKVAKSQTIQIPLADPVSPKPPAVAVAAVKTQTKEVTNKGTQSVRGQSADTQRYQALYDKYEAEKRSVEAAAKIQASFDRGFRSL</sequence>
<dbReference type="RefSeq" id="WP_011971567.1">
    <property type="nucleotide sequence ID" value="NC_009633.1"/>
</dbReference>
<reference evidence="2" key="1">
    <citation type="submission" date="2007-06" db="EMBL/GenBank/DDBJ databases">
        <title>Complete sequence of Alkaliphilus metalliredigens QYMF.</title>
        <authorList>
            <consortium name="US DOE Joint Genome Institute"/>
            <person name="Copeland A."/>
            <person name="Lucas S."/>
            <person name="Lapidus A."/>
            <person name="Barry K."/>
            <person name="Detter J.C."/>
            <person name="Glavina del Rio T."/>
            <person name="Hammon N."/>
            <person name="Israni S."/>
            <person name="Dalin E."/>
            <person name="Tice H."/>
            <person name="Pitluck S."/>
            <person name="Chertkov O."/>
            <person name="Brettin T."/>
            <person name="Bruce D."/>
            <person name="Han C."/>
            <person name="Schmutz J."/>
            <person name="Larimer F."/>
            <person name="Land M."/>
            <person name="Hauser L."/>
            <person name="Kyrpides N."/>
            <person name="Mikhailova N."/>
            <person name="Ye Q."/>
            <person name="Zhou J."/>
            <person name="Fields M."/>
            <person name="Richardson P."/>
        </authorList>
    </citation>
    <scope>NUCLEOTIDE SEQUENCE</scope>
    <source>
        <strain evidence="2">QYMF</strain>
    </source>
</reference>
<evidence type="ECO:0000259" key="1">
    <source>
        <dbReference type="Pfam" id="PF21821"/>
    </source>
</evidence>
<feature type="domain" description="Dit-like phage tail protein N-terminal" evidence="1">
    <location>
        <begin position="11"/>
        <end position="123"/>
    </location>
</feature>
<evidence type="ECO:0000313" key="5">
    <source>
        <dbReference type="Proteomes" id="UP000001572"/>
    </source>
</evidence>
<dbReference type="AlphaFoldDB" id="A6TKE1"/>
<dbReference type="KEGG" id="amt:Amet_4350"/>
<evidence type="ECO:0000313" key="3">
    <source>
        <dbReference type="EMBL" id="ABR48131.1"/>
    </source>
</evidence>
<organism evidence="2 5">
    <name type="scientific">Alkaliphilus metalliredigens (strain QYMF)</name>
    <dbReference type="NCBI Taxonomy" id="293826"/>
    <lineage>
        <taxon>Bacteria</taxon>
        <taxon>Bacillati</taxon>
        <taxon>Bacillota</taxon>
        <taxon>Clostridia</taxon>
        <taxon>Peptostreptococcales</taxon>
        <taxon>Natronincolaceae</taxon>
        <taxon>Alkaliphilus</taxon>
    </lineage>
</organism>